<feature type="transmembrane region" description="Helical" evidence="1">
    <location>
        <begin position="139"/>
        <end position="162"/>
    </location>
</feature>
<feature type="transmembrane region" description="Helical" evidence="1">
    <location>
        <begin position="83"/>
        <end position="101"/>
    </location>
</feature>
<reference evidence="2" key="1">
    <citation type="submission" date="2021-12" db="EMBL/GenBank/DDBJ databases">
        <authorList>
            <person name="Rodrigo-Torres L."/>
            <person name="Arahal R. D."/>
            <person name="Lucena T."/>
        </authorList>
    </citation>
    <scope>NUCLEOTIDE SEQUENCE</scope>
    <source>
        <strain evidence="2">CECT 8858</strain>
    </source>
</reference>
<dbReference type="EMBL" id="CAKLPY010000002">
    <property type="protein sequence ID" value="CAH0996590.1"/>
    <property type="molecule type" value="Genomic_DNA"/>
</dbReference>
<sequence>MLKVGLITVLLAIELTIYYIFGGLASYPFRVLGYGFLIFWYYSIRKNSINLTDKLFLITSSFAIISPIPAYILAPIIGNLTEFFLIMIGHVFIILIFRIEGSKIKFFDKQNTFVTILIPYILMPFAFFVAVILPIKSLLVVFVTGIYLLEMVYLLVLSAFVPFSEKGKLYISLSMLFLVLASGANAYRTYITDFGFNYGVVRVSTSLFRLFLLLGMLYRNEK</sequence>
<gene>
    <name evidence="2" type="ORF">EMA8858_02722</name>
</gene>
<evidence type="ECO:0000313" key="2">
    <source>
        <dbReference type="EMBL" id="CAH0996590.1"/>
    </source>
</evidence>
<feature type="transmembrane region" description="Helical" evidence="1">
    <location>
        <begin position="113"/>
        <end position="133"/>
    </location>
</feature>
<proteinExistence type="predicted"/>
<feature type="transmembrane region" description="Helical" evidence="1">
    <location>
        <begin position="169"/>
        <end position="187"/>
    </location>
</feature>
<keyword evidence="1" id="KW-0812">Transmembrane</keyword>
<dbReference type="Proteomes" id="UP000837932">
    <property type="component" value="Unassembled WGS sequence"/>
</dbReference>
<feature type="transmembrane region" description="Helical" evidence="1">
    <location>
        <begin position="199"/>
        <end position="218"/>
    </location>
</feature>
<evidence type="ECO:0008006" key="4">
    <source>
        <dbReference type="Google" id="ProtNLM"/>
    </source>
</evidence>
<accession>A0ABM9ARM2</accession>
<feature type="transmembrane region" description="Helical" evidence="1">
    <location>
        <begin position="5"/>
        <end position="21"/>
    </location>
</feature>
<feature type="transmembrane region" description="Helical" evidence="1">
    <location>
        <begin position="55"/>
        <end position="77"/>
    </location>
</feature>
<keyword evidence="3" id="KW-1185">Reference proteome</keyword>
<feature type="transmembrane region" description="Helical" evidence="1">
    <location>
        <begin position="27"/>
        <end position="43"/>
    </location>
</feature>
<dbReference type="RefSeq" id="WP_238807143.1">
    <property type="nucleotide sequence ID" value="NZ_CAKLPY010000002.1"/>
</dbReference>
<keyword evidence="1" id="KW-0472">Membrane</keyword>
<organism evidence="2 3">
    <name type="scientific">Emticicia aquatica</name>
    <dbReference type="NCBI Taxonomy" id="1681835"/>
    <lineage>
        <taxon>Bacteria</taxon>
        <taxon>Pseudomonadati</taxon>
        <taxon>Bacteroidota</taxon>
        <taxon>Cytophagia</taxon>
        <taxon>Cytophagales</taxon>
        <taxon>Leadbetterellaceae</taxon>
        <taxon>Emticicia</taxon>
    </lineage>
</organism>
<comment type="caution">
    <text evidence="2">The sequence shown here is derived from an EMBL/GenBank/DDBJ whole genome shotgun (WGS) entry which is preliminary data.</text>
</comment>
<keyword evidence="1" id="KW-1133">Transmembrane helix</keyword>
<evidence type="ECO:0000313" key="3">
    <source>
        <dbReference type="Proteomes" id="UP000837932"/>
    </source>
</evidence>
<protein>
    <recommendedName>
        <fullName evidence="4">YhhN-like protein</fullName>
    </recommendedName>
</protein>
<name>A0ABM9ARM2_9BACT</name>
<evidence type="ECO:0000256" key="1">
    <source>
        <dbReference type="SAM" id="Phobius"/>
    </source>
</evidence>